<name>A0ABW2UTH0_9RHOB</name>
<keyword evidence="3" id="KW-1185">Reference proteome</keyword>
<dbReference type="EMBL" id="JBHTFQ010000029">
    <property type="protein sequence ID" value="MFC7706492.1"/>
    <property type="molecule type" value="Genomic_DNA"/>
</dbReference>
<reference evidence="3" key="1">
    <citation type="journal article" date="2019" name="Int. J. Syst. Evol. Microbiol.">
        <title>The Global Catalogue of Microorganisms (GCM) 10K type strain sequencing project: providing services to taxonomists for standard genome sequencing and annotation.</title>
        <authorList>
            <consortium name="The Broad Institute Genomics Platform"/>
            <consortium name="The Broad Institute Genome Sequencing Center for Infectious Disease"/>
            <person name="Wu L."/>
            <person name="Ma J."/>
        </authorList>
    </citation>
    <scope>NUCLEOTIDE SEQUENCE [LARGE SCALE GENOMIC DNA]</scope>
    <source>
        <strain evidence="3">CGMCC 1.12750</strain>
    </source>
</reference>
<protein>
    <submittedName>
        <fullName evidence="2">Uncharacterized protein</fullName>
    </submittedName>
</protein>
<gene>
    <name evidence="2" type="ORF">ACFQXB_20230</name>
</gene>
<organism evidence="2 3">
    <name type="scientific">Plastorhodobacter daqingensis</name>
    <dbReference type="NCBI Taxonomy" id="1387281"/>
    <lineage>
        <taxon>Bacteria</taxon>
        <taxon>Pseudomonadati</taxon>
        <taxon>Pseudomonadota</taxon>
        <taxon>Alphaproteobacteria</taxon>
        <taxon>Rhodobacterales</taxon>
        <taxon>Paracoccaceae</taxon>
        <taxon>Plastorhodobacter</taxon>
    </lineage>
</organism>
<sequence length="86" mass="9280">PSHSSIMENATKVPAGCRQRKPKPNGGKTPLTDLGPEETLKIITSDEAINEFHETYASRRARFEAACAEAGLQVKNATKTADRKAA</sequence>
<evidence type="ECO:0000313" key="3">
    <source>
        <dbReference type="Proteomes" id="UP001596516"/>
    </source>
</evidence>
<feature type="non-terminal residue" evidence="2">
    <location>
        <position position="1"/>
    </location>
</feature>
<feature type="region of interest" description="Disordered" evidence="1">
    <location>
        <begin position="1"/>
        <end position="35"/>
    </location>
</feature>
<dbReference type="RefSeq" id="WP_377407002.1">
    <property type="nucleotide sequence ID" value="NZ_JBHTFQ010000029.1"/>
</dbReference>
<evidence type="ECO:0000313" key="2">
    <source>
        <dbReference type="EMBL" id="MFC7706492.1"/>
    </source>
</evidence>
<comment type="caution">
    <text evidence="2">The sequence shown here is derived from an EMBL/GenBank/DDBJ whole genome shotgun (WGS) entry which is preliminary data.</text>
</comment>
<dbReference type="Proteomes" id="UP001596516">
    <property type="component" value="Unassembled WGS sequence"/>
</dbReference>
<accession>A0ABW2UTH0</accession>
<proteinExistence type="predicted"/>
<evidence type="ECO:0000256" key="1">
    <source>
        <dbReference type="SAM" id="MobiDB-lite"/>
    </source>
</evidence>